<sequence>MTRGVSGALVALAHLLFVLALLRFAETPDARYAEAPVDYVAVVFIPAPRPPAPAAALAPPPVTAAPLRRPNRMRAPAVEMPTPPAPLAAAPETPPATDSQQTLAPARTIDMESLRAAARQVESARAPTALQSLRESEQMRASDDSDLSRAVRRAKRPDCQTKYAEGRTTVNLLLLVPLAIETITDKGCKW</sequence>
<dbReference type="EMBL" id="AGZI01000007">
    <property type="protein sequence ID" value="EKU84281.1"/>
    <property type="molecule type" value="Genomic_DNA"/>
</dbReference>
<dbReference type="PATRIC" id="fig|883126.3.peg.441"/>
<dbReference type="eggNOG" id="ENOG50329S5">
    <property type="taxonomic scope" value="Bacteria"/>
</dbReference>
<organism evidence="2 3">
    <name type="scientific">Massilia timonae CCUG 45783</name>
    <dbReference type="NCBI Taxonomy" id="883126"/>
    <lineage>
        <taxon>Bacteria</taxon>
        <taxon>Pseudomonadati</taxon>
        <taxon>Pseudomonadota</taxon>
        <taxon>Betaproteobacteria</taxon>
        <taxon>Burkholderiales</taxon>
        <taxon>Oxalobacteraceae</taxon>
        <taxon>Telluria group</taxon>
        <taxon>Massilia</taxon>
    </lineage>
</organism>
<proteinExistence type="predicted"/>
<feature type="compositionally biased region" description="Low complexity" evidence="1">
    <location>
        <begin position="87"/>
        <end position="97"/>
    </location>
</feature>
<evidence type="ECO:0000313" key="2">
    <source>
        <dbReference type="EMBL" id="EKU84281.1"/>
    </source>
</evidence>
<dbReference type="HOGENOM" id="CLU_1426479_0_0_4"/>
<comment type="caution">
    <text evidence="2">The sequence shown here is derived from an EMBL/GenBank/DDBJ whole genome shotgun (WGS) entry which is preliminary data.</text>
</comment>
<evidence type="ECO:0000256" key="1">
    <source>
        <dbReference type="SAM" id="MobiDB-lite"/>
    </source>
</evidence>
<feature type="region of interest" description="Disordered" evidence="1">
    <location>
        <begin position="80"/>
        <end position="102"/>
    </location>
</feature>
<feature type="region of interest" description="Disordered" evidence="1">
    <location>
        <begin position="122"/>
        <end position="153"/>
    </location>
</feature>
<dbReference type="OrthoDB" id="8759792at2"/>
<dbReference type="RefSeq" id="WP_005663495.1">
    <property type="nucleotide sequence ID" value="NZ_JH992922.1"/>
</dbReference>
<gene>
    <name evidence="2" type="ORF">HMPREF9710_00440</name>
</gene>
<accession>K9DM02</accession>
<name>K9DM02_9BURK</name>
<evidence type="ECO:0000313" key="3">
    <source>
        <dbReference type="Proteomes" id="UP000009874"/>
    </source>
</evidence>
<keyword evidence="3" id="KW-1185">Reference proteome</keyword>
<feature type="compositionally biased region" description="Basic and acidic residues" evidence="1">
    <location>
        <begin position="134"/>
        <end position="149"/>
    </location>
</feature>
<dbReference type="AlphaFoldDB" id="K9DM02"/>
<reference evidence="2 3" key="1">
    <citation type="submission" date="2012-09" db="EMBL/GenBank/DDBJ databases">
        <title>The Genome Sequence of Massilia timonae CCUG 45783.</title>
        <authorList>
            <consortium name="The Broad Institute Genome Sequencing Platform"/>
            <person name="Earl A."/>
            <person name="Ward D."/>
            <person name="Feldgarden M."/>
            <person name="Gevers D."/>
            <person name="Huys G."/>
            <person name="Walker B."/>
            <person name="Young S.K."/>
            <person name="Zeng Q."/>
            <person name="Gargeya S."/>
            <person name="Fitzgerald M."/>
            <person name="Haas B."/>
            <person name="Abouelleil A."/>
            <person name="Alvarado L."/>
            <person name="Arachchi H.M."/>
            <person name="Berlin A.M."/>
            <person name="Chapman S.B."/>
            <person name="Goldberg J."/>
            <person name="Griggs A."/>
            <person name="Gujja S."/>
            <person name="Hansen M."/>
            <person name="Howarth C."/>
            <person name="Imamovic A."/>
            <person name="Larimer J."/>
            <person name="McCowen C."/>
            <person name="Montmayeur A."/>
            <person name="Murphy C."/>
            <person name="Neiman D."/>
            <person name="Pearson M."/>
            <person name="Priest M."/>
            <person name="Roberts A."/>
            <person name="Saif S."/>
            <person name="Shea T."/>
            <person name="Sisk P."/>
            <person name="Sykes S."/>
            <person name="Wortman J."/>
            <person name="Nusbaum C."/>
            <person name="Birren B."/>
        </authorList>
    </citation>
    <scope>NUCLEOTIDE SEQUENCE [LARGE SCALE GENOMIC DNA]</scope>
    <source>
        <strain evidence="2 3">CCUG 45783</strain>
    </source>
</reference>
<protein>
    <submittedName>
        <fullName evidence="2">Uncharacterized protein</fullName>
    </submittedName>
</protein>
<dbReference type="Proteomes" id="UP000009874">
    <property type="component" value="Unassembled WGS sequence"/>
</dbReference>